<dbReference type="PANTHER" id="PTHR11949:SF2">
    <property type="entry name" value="INTERFERON REGULATORY FACTOR 7"/>
    <property type="match status" value="1"/>
</dbReference>
<dbReference type="EMBL" id="JAINUG010000164">
    <property type="protein sequence ID" value="KAJ8390934.1"/>
    <property type="molecule type" value="Genomic_DNA"/>
</dbReference>
<dbReference type="SUPFAM" id="SSF46785">
    <property type="entry name" value="Winged helix' DNA-binding domain"/>
    <property type="match status" value="1"/>
</dbReference>
<evidence type="ECO:0000313" key="2">
    <source>
        <dbReference type="EMBL" id="KAJ8390934.1"/>
    </source>
</evidence>
<dbReference type="PANTHER" id="PTHR11949">
    <property type="entry name" value="INTERFERON REGULATORY FACTOR"/>
    <property type="match status" value="1"/>
</dbReference>
<dbReference type="SUPFAM" id="SSF49879">
    <property type="entry name" value="SMAD/FHA domain"/>
    <property type="match status" value="1"/>
</dbReference>
<dbReference type="InterPro" id="IPR019471">
    <property type="entry name" value="Interferon_reg_factor-3"/>
</dbReference>
<dbReference type="Proteomes" id="UP001221898">
    <property type="component" value="Unassembled WGS sequence"/>
</dbReference>
<dbReference type="SMART" id="SM00348">
    <property type="entry name" value="IRF"/>
    <property type="match status" value="1"/>
</dbReference>
<name>A0AAD7RV35_9TELE</name>
<sequence length="447" mass="51178">MQSSNSKPQFGPWLLDQVHSGQYEGLAWVDNNKFRIPWKHNSRKDVCDEDCKIFKAWAEASGKIRENPNDKAKWKTNFRCALYSLNKHFRKFEDHSKVSDDPHKVYQVLRFEYNYEAPHVGDIPMNPDGPLIEDLYTAELPVDCLPEDMQQQDLLNHMDTLTLSNQQPDAYAWDENIAYNMPAVQNIYPNQPLAVEPQVVPQNNIPTPVPQPYSQVNPDAPLNQLCTPSMNDLEVTVQYRSREVLRTTVSATRVQLHHNGADPQLQAHPLCFPGTESLLDRLQIEYTLRILGSLQRGLLLEVRDTGIYGVRLDKCHVFASSAPSVTSHHQPRKLPQQEEVQLLSFEKYIRDLKDFQEHRQGSPDYAIYLCFGEKFPDKRPRERKLITVKVVPLICRFLHERAQIEGASSLQGDNISLQISHNSLYDLIHSAFGIPSPPLNGPSPPFN</sequence>
<dbReference type="InterPro" id="IPR036388">
    <property type="entry name" value="WH-like_DNA-bd_sf"/>
</dbReference>
<dbReference type="Gene3D" id="2.60.200.10">
    <property type="match status" value="1"/>
</dbReference>
<dbReference type="InterPro" id="IPR017855">
    <property type="entry name" value="SMAD-like_dom_sf"/>
</dbReference>
<dbReference type="AlphaFoldDB" id="A0AAD7RV35"/>
<dbReference type="InterPro" id="IPR001346">
    <property type="entry name" value="Interferon_reg_fact_DNA-bd_dom"/>
</dbReference>
<dbReference type="Pfam" id="PF10401">
    <property type="entry name" value="IRF-3"/>
    <property type="match status" value="1"/>
</dbReference>
<evidence type="ECO:0000313" key="3">
    <source>
        <dbReference type="Proteomes" id="UP001221898"/>
    </source>
</evidence>
<protein>
    <recommendedName>
        <fullName evidence="1">IRF tryptophan pentad repeat domain-containing protein</fullName>
    </recommendedName>
</protein>
<organism evidence="2 3">
    <name type="scientific">Aldrovandia affinis</name>
    <dbReference type="NCBI Taxonomy" id="143900"/>
    <lineage>
        <taxon>Eukaryota</taxon>
        <taxon>Metazoa</taxon>
        <taxon>Chordata</taxon>
        <taxon>Craniata</taxon>
        <taxon>Vertebrata</taxon>
        <taxon>Euteleostomi</taxon>
        <taxon>Actinopterygii</taxon>
        <taxon>Neopterygii</taxon>
        <taxon>Teleostei</taxon>
        <taxon>Notacanthiformes</taxon>
        <taxon>Halosauridae</taxon>
        <taxon>Aldrovandia</taxon>
    </lineage>
</organism>
<reference evidence="2" key="1">
    <citation type="journal article" date="2023" name="Science">
        <title>Genome structures resolve the early diversification of teleost fishes.</title>
        <authorList>
            <person name="Parey E."/>
            <person name="Louis A."/>
            <person name="Montfort J."/>
            <person name="Bouchez O."/>
            <person name="Roques C."/>
            <person name="Iampietro C."/>
            <person name="Lluch J."/>
            <person name="Castinel A."/>
            <person name="Donnadieu C."/>
            <person name="Desvignes T."/>
            <person name="Floi Bucao C."/>
            <person name="Jouanno E."/>
            <person name="Wen M."/>
            <person name="Mejri S."/>
            <person name="Dirks R."/>
            <person name="Jansen H."/>
            <person name="Henkel C."/>
            <person name="Chen W.J."/>
            <person name="Zahm M."/>
            <person name="Cabau C."/>
            <person name="Klopp C."/>
            <person name="Thompson A.W."/>
            <person name="Robinson-Rechavi M."/>
            <person name="Braasch I."/>
            <person name="Lecointre G."/>
            <person name="Bobe J."/>
            <person name="Postlethwait J.H."/>
            <person name="Berthelot C."/>
            <person name="Roest Crollius H."/>
            <person name="Guiguen Y."/>
        </authorList>
    </citation>
    <scope>NUCLEOTIDE SEQUENCE</scope>
    <source>
        <strain evidence="2">NC1722</strain>
    </source>
</reference>
<accession>A0AAD7RV35</accession>
<dbReference type="GO" id="GO:0000978">
    <property type="term" value="F:RNA polymerase II cis-regulatory region sequence-specific DNA binding"/>
    <property type="evidence" value="ECO:0007669"/>
    <property type="project" value="TreeGrafter"/>
</dbReference>
<gene>
    <name evidence="2" type="ORF">AAFF_G00098540</name>
</gene>
<dbReference type="CDD" id="cd00103">
    <property type="entry name" value="IRF"/>
    <property type="match status" value="1"/>
</dbReference>
<evidence type="ECO:0000259" key="1">
    <source>
        <dbReference type="PROSITE" id="PS51507"/>
    </source>
</evidence>
<dbReference type="InterPro" id="IPR036390">
    <property type="entry name" value="WH_DNA-bd_sf"/>
</dbReference>
<dbReference type="GO" id="GO:0000981">
    <property type="term" value="F:DNA-binding transcription factor activity, RNA polymerase II-specific"/>
    <property type="evidence" value="ECO:0007669"/>
    <property type="project" value="TreeGrafter"/>
</dbReference>
<dbReference type="InterPro" id="IPR008984">
    <property type="entry name" value="SMAD_FHA_dom_sf"/>
</dbReference>
<dbReference type="Pfam" id="PF00605">
    <property type="entry name" value="IRF"/>
    <property type="match status" value="1"/>
</dbReference>
<dbReference type="PROSITE" id="PS51507">
    <property type="entry name" value="IRF_2"/>
    <property type="match status" value="1"/>
</dbReference>
<comment type="caution">
    <text evidence="2">The sequence shown here is derived from an EMBL/GenBank/DDBJ whole genome shotgun (WGS) entry which is preliminary data.</text>
</comment>
<dbReference type="GO" id="GO:0005634">
    <property type="term" value="C:nucleus"/>
    <property type="evidence" value="ECO:0007669"/>
    <property type="project" value="TreeGrafter"/>
</dbReference>
<proteinExistence type="predicted"/>
<dbReference type="Gene3D" id="1.10.10.10">
    <property type="entry name" value="Winged helix-like DNA-binding domain superfamily/Winged helix DNA-binding domain"/>
    <property type="match status" value="1"/>
</dbReference>
<dbReference type="SMART" id="SM01243">
    <property type="entry name" value="IRF-3"/>
    <property type="match status" value="1"/>
</dbReference>
<dbReference type="GO" id="GO:0045893">
    <property type="term" value="P:positive regulation of DNA-templated transcription"/>
    <property type="evidence" value="ECO:0007669"/>
    <property type="project" value="UniProtKB-ARBA"/>
</dbReference>
<dbReference type="PRINTS" id="PR00267">
    <property type="entry name" value="INTFRNREGFCT"/>
</dbReference>
<keyword evidence="3" id="KW-1185">Reference proteome</keyword>
<dbReference type="FunFam" id="1.10.10.10:FF:000631">
    <property type="entry name" value="Interferon regulatory factor 7"/>
    <property type="match status" value="1"/>
</dbReference>
<feature type="domain" description="IRF tryptophan pentad repeat" evidence="1">
    <location>
        <begin position="7"/>
        <end position="110"/>
    </location>
</feature>
<dbReference type="GO" id="GO:0002376">
    <property type="term" value="P:immune system process"/>
    <property type="evidence" value="ECO:0007669"/>
    <property type="project" value="TreeGrafter"/>
</dbReference>